<dbReference type="OrthoDB" id="9814110at2"/>
<keyword evidence="2" id="KW-0614">Plasmid</keyword>
<dbReference type="CDD" id="cd06915">
    <property type="entry name" value="NTP_transferase_WcbM_like"/>
    <property type="match status" value="1"/>
</dbReference>
<dbReference type="InterPro" id="IPR050486">
    <property type="entry name" value="Mannose-1P_guanyltransferase"/>
</dbReference>
<dbReference type="Pfam" id="PF00483">
    <property type="entry name" value="NTP_transferase"/>
    <property type="match status" value="1"/>
</dbReference>
<accession>C4XUK0</accession>
<evidence type="ECO:0000259" key="1">
    <source>
        <dbReference type="Pfam" id="PF00483"/>
    </source>
</evidence>
<dbReference type="HOGENOM" id="CLU_029499_2_0_7"/>
<gene>
    <name evidence="2" type="ordered locus">DMR_p1_00350</name>
</gene>
<feature type="domain" description="Nucleotidyl transferase" evidence="1">
    <location>
        <begin position="16"/>
        <end position="237"/>
    </location>
</feature>
<dbReference type="InterPro" id="IPR005835">
    <property type="entry name" value="NTP_transferase_dom"/>
</dbReference>
<keyword evidence="3" id="KW-1185">Reference proteome</keyword>
<evidence type="ECO:0000313" key="3">
    <source>
        <dbReference type="Proteomes" id="UP000009071"/>
    </source>
</evidence>
<dbReference type="Gene3D" id="3.90.550.10">
    <property type="entry name" value="Spore Coat Polysaccharide Biosynthesis Protein SpsA, Chain A"/>
    <property type="match status" value="1"/>
</dbReference>
<proteinExistence type="predicted"/>
<name>C4XUK0_SOLM1</name>
<dbReference type="Proteomes" id="UP000009071">
    <property type="component" value="Plasmid pDMC1"/>
</dbReference>
<dbReference type="PANTHER" id="PTHR22572">
    <property type="entry name" value="SUGAR-1-PHOSPHATE GUANYL TRANSFERASE"/>
    <property type="match status" value="1"/>
</dbReference>
<dbReference type="RefSeq" id="WP_012750636.1">
    <property type="nucleotide sequence ID" value="NC_012797.1"/>
</dbReference>
<dbReference type="SUPFAM" id="SSF53448">
    <property type="entry name" value="Nucleotide-diphospho-sugar transferases"/>
    <property type="match status" value="1"/>
</dbReference>
<dbReference type="eggNOG" id="COG1208">
    <property type="taxonomic scope" value="Bacteria"/>
</dbReference>
<dbReference type="GO" id="GO:0016740">
    <property type="term" value="F:transferase activity"/>
    <property type="evidence" value="ECO:0007669"/>
    <property type="project" value="UniProtKB-KW"/>
</dbReference>
<dbReference type="InterPro" id="IPR029044">
    <property type="entry name" value="Nucleotide-diphossugar_trans"/>
</dbReference>
<sequence>MPTSNSGLAGGPVREAIVLCGGQGTRLRAALPALPKVLAPIAGRPFIAYQLRALARLGIRRVVLATGYLADAVWEALGDAQEGMDLVHSREQTPLDTGGALRLALPSLDGEAALVLNGDSYLDADLSPLVAPLADAPPCLMAAAALADTTRFGRLLFQEDGAVTAFTEKGLSGPGHINAGVYRFTRQTLEALPADRPVSLEREVFPGLIGRGLRAIPLSGAFLDIGTPESYAAAEAFFAAVGP</sequence>
<dbReference type="EMBL" id="AP010905">
    <property type="protein sequence ID" value="BAH73451.1"/>
    <property type="molecule type" value="Genomic_DNA"/>
</dbReference>
<keyword evidence="2" id="KW-0808">Transferase</keyword>
<protein>
    <submittedName>
        <fullName evidence="2">Nucleotidyl transferase domain protein</fullName>
    </submittedName>
</protein>
<dbReference type="AlphaFoldDB" id="C4XUK0"/>
<dbReference type="KEGG" id="dma:DMR_p1_00350"/>
<organism evidence="2 3">
    <name type="scientific">Solidesulfovibrio magneticus (strain ATCC 700980 / DSM 13731 / RS-1)</name>
    <name type="common">Desulfovibrio magneticus</name>
    <dbReference type="NCBI Taxonomy" id="573370"/>
    <lineage>
        <taxon>Bacteria</taxon>
        <taxon>Pseudomonadati</taxon>
        <taxon>Thermodesulfobacteriota</taxon>
        <taxon>Desulfovibrionia</taxon>
        <taxon>Desulfovibrionales</taxon>
        <taxon>Desulfovibrionaceae</taxon>
        <taxon>Solidesulfovibrio</taxon>
    </lineage>
</organism>
<reference evidence="2 3" key="1">
    <citation type="journal article" date="2009" name="Genome Res.">
        <title>Whole genome sequence of Desulfovibrio magneticus strain RS-1 revealed common gene clusters in magnetotactic bacteria.</title>
        <authorList>
            <person name="Nakazawa H."/>
            <person name="Arakaki A."/>
            <person name="Narita-Yamada S."/>
            <person name="Yashiro I."/>
            <person name="Jinno K."/>
            <person name="Aoki N."/>
            <person name="Tsuruyama A."/>
            <person name="Okamura Y."/>
            <person name="Tanikawa S."/>
            <person name="Fujita N."/>
            <person name="Takeyama H."/>
            <person name="Matsunaga T."/>
        </authorList>
    </citation>
    <scope>NUCLEOTIDE SEQUENCE [LARGE SCALE GENOMIC DNA]</scope>
    <source>
        <strain evidence="3">ATCC 700980 / DSM 13731 / RS-1</strain>
    </source>
</reference>
<geneLocation type="plasmid" evidence="2 3">
    <name>pDMC1</name>
</geneLocation>
<evidence type="ECO:0000313" key="2">
    <source>
        <dbReference type="EMBL" id="BAH73451.1"/>
    </source>
</evidence>